<feature type="domain" description="Topo IA-type catalytic" evidence="15">
    <location>
        <begin position="159"/>
        <end position="614"/>
    </location>
</feature>
<evidence type="ECO:0000256" key="2">
    <source>
        <dbReference type="ARBA" id="ARBA00009446"/>
    </source>
</evidence>
<dbReference type="InterPro" id="IPR000380">
    <property type="entry name" value="Topo_IA"/>
</dbReference>
<dbReference type="Proteomes" id="UP000062317">
    <property type="component" value="Unassembled WGS sequence"/>
</dbReference>
<dbReference type="InterPro" id="IPR013497">
    <property type="entry name" value="Topo_IA_cen"/>
</dbReference>
<protein>
    <recommendedName>
        <fullName evidence="3">DNA topoisomerase</fullName>
        <ecNumber evidence="3">5.6.2.1</ecNumber>
    </recommendedName>
    <alternativeName>
        <fullName evidence="14">Omega-protein</fullName>
    </alternativeName>
    <alternativeName>
        <fullName evidence="13">Relaxing enzyme</fullName>
    </alternativeName>
    <alternativeName>
        <fullName evidence="11">Swivelase</fullName>
    </alternativeName>
    <alternativeName>
        <fullName evidence="12">Untwisting enzyme</fullName>
    </alternativeName>
</protein>
<dbReference type="GO" id="GO:0008270">
    <property type="term" value="F:zinc ion binding"/>
    <property type="evidence" value="ECO:0007669"/>
    <property type="project" value="UniProtKB-KW"/>
</dbReference>
<dbReference type="AlphaFoldDB" id="A0A105V4G9"/>
<evidence type="ECO:0000256" key="3">
    <source>
        <dbReference type="ARBA" id="ARBA00012891"/>
    </source>
</evidence>
<dbReference type="SMART" id="SM00493">
    <property type="entry name" value="TOPRIM"/>
    <property type="match status" value="1"/>
</dbReference>
<dbReference type="EC" id="5.6.2.1" evidence="3"/>
<dbReference type="GO" id="GO:0006310">
    <property type="term" value="P:DNA recombination"/>
    <property type="evidence" value="ECO:0007669"/>
    <property type="project" value="TreeGrafter"/>
</dbReference>
<dbReference type="EMBL" id="LPEQ01000113">
    <property type="protein sequence ID" value="KVV40931.1"/>
    <property type="molecule type" value="Genomic_DNA"/>
</dbReference>
<dbReference type="Gene3D" id="1.10.290.10">
    <property type="entry name" value="Topoisomerase I, domain 4"/>
    <property type="match status" value="1"/>
</dbReference>
<comment type="similarity">
    <text evidence="2">Belongs to the type IA topoisomerase family.</text>
</comment>
<dbReference type="InterPro" id="IPR013824">
    <property type="entry name" value="Topo_IA_cen_sub1"/>
</dbReference>
<evidence type="ECO:0000313" key="16">
    <source>
        <dbReference type="EMBL" id="KVV40931.1"/>
    </source>
</evidence>
<dbReference type="InterPro" id="IPR003601">
    <property type="entry name" value="Topo_IA_2"/>
</dbReference>
<comment type="caution">
    <text evidence="16">The sequence shown here is derived from an EMBL/GenBank/DDBJ whole genome shotgun (WGS) entry which is preliminary data.</text>
</comment>
<accession>A0A105V4G9</accession>
<organism evidence="16 17">
    <name type="scientific">Burkholderia territorii</name>
    <dbReference type="NCBI Taxonomy" id="1503055"/>
    <lineage>
        <taxon>Bacteria</taxon>
        <taxon>Pseudomonadati</taxon>
        <taxon>Pseudomonadota</taxon>
        <taxon>Betaproteobacteria</taxon>
        <taxon>Burkholderiales</taxon>
        <taxon>Burkholderiaceae</taxon>
        <taxon>Burkholderia</taxon>
        <taxon>Burkholderia cepacia complex</taxon>
    </lineage>
</organism>
<dbReference type="GO" id="GO:0006281">
    <property type="term" value="P:DNA repair"/>
    <property type="evidence" value="ECO:0007669"/>
    <property type="project" value="TreeGrafter"/>
</dbReference>
<evidence type="ECO:0000256" key="9">
    <source>
        <dbReference type="ARBA" id="ARBA00023125"/>
    </source>
</evidence>
<evidence type="ECO:0000256" key="13">
    <source>
        <dbReference type="ARBA" id="ARBA00032235"/>
    </source>
</evidence>
<dbReference type="InterPro" id="IPR023406">
    <property type="entry name" value="Topo_IA_AS"/>
</dbReference>
<dbReference type="InterPro" id="IPR003602">
    <property type="entry name" value="Topo_IA_DNA-bd_dom"/>
</dbReference>
<dbReference type="GO" id="GO:0003917">
    <property type="term" value="F:DNA topoisomerase type I (single strand cut, ATP-independent) activity"/>
    <property type="evidence" value="ECO:0007669"/>
    <property type="project" value="UniProtKB-EC"/>
</dbReference>
<dbReference type="PRINTS" id="PR00417">
    <property type="entry name" value="PRTPISMRASEI"/>
</dbReference>
<keyword evidence="6" id="KW-0863">Zinc-finger</keyword>
<dbReference type="Pfam" id="PF01751">
    <property type="entry name" value="Toprim"/>
    <property type="match status" value="1"/>
</dbReference>
<keyword evidence="4" id="KW-0479">Metal-binding</keyword>
<evidence type="ECO:0000256" key="4">
    <source>
        <dbReference type="ARBA" id="ARBA00022723"/>
    </source>
</evidence>
<dbReference type="GO" id="GO:0043597">
    <property type="term" value="C:cytoplasmic replication fork"/>
    <property type="evidence" value="ECO:0007669"/>
    <property type="project" value="TreeGrafter"/>
</dbReference>
<name>A0A105V4G9_9BURK</name>
<dbReference type="GO" id="GO:0006265">
    <property type="term" value="P:DNA topological change"/>
    <property type="evidence" value="ECO:0007669"/>
    <property type="project" value="InterPro"/>
</dbReference>
<evidence type="ECO:0000256" key="7">
    <source>
        <dbReference type="ARBA" id="ARBA00022833"/>
    </source>
</evidence>
<evidence type="ECO:0000256" key="8">
    <source>
        <dbReference type="ARBA" id="ARBA00023029"/>
    </source>
</evidence>
<dbReference type="InterPro" id="IPR013825">
    <property type="entry name" value="Topo_IA_cen_sub2"/>
</dbReference>
<evidence type="ECO:0000256" key="1">
    <source>
        <dbReference type="ARBA" id="ARBA00000213"/>
    </source>
</evidence>
<keyword evidence="5" id="KW-0677">Repeat</keyword>
<reference evidence="16 17" key="1">
    <citation type="submission" date="2015-11" db="EMBL/GenBank/DDBJ databases">
        <title>Expanding the genomic diversity of Burkholderia species for the development of highly accurate diagnostics.</title>
        <authorList>
            <person name="Sahl J."/>
            <person name="Keim P."/>
            <person name="Wagner D."/>
        </authorList>
    </citation>
    <scope>NUCLEOTIDE SEQUENCE [LARGE SCALE GENOMIC DNA]</scope>
    <source>
        <strain evidence="16 17">MSMB1301WGS</strain>
    </source>
</reference>
<dbReference type="InterPro" id="IPR023405">
    <property type="entry name" value="Topo_IA_core_domain"/>
</dbReference>
<dbReference type="Gene3D" id="3.30.65.10">
    <property type="entry name" value="Bacterial Topoisomerase I, domain 1"/>
    <property type="match status" value="1"/>
</dbReference>
<dbReference type="GO" id="GO:0003677">
    <property type="term" value="F:DNA binding"/>
    <property type="evidence" value="ECO:0007669"/>
    <property type="project" value="UniProtKB-KW"/>
</dbReference>
<evidence type="ECO:0000256" key="6">
    <source>
        <dbReference type="ARBA" id="ARBA00022771"/>
    </source>
</evidence>
<dbReference type="PANTHER" id="PTHR11390">
    <property type="entry name" value="PROKARYOTIC DNA TOPOISOMERASE"/>
    <property type="match status" value="1"/>
</dbReference>
<dbReference type="PANTHER" id="PTHR11390:SF21">
    <property type="entry name" value="DNA TOPOISOMERASE 3-ALPHA"/>
    <property type="match status" value="1"/>
</dbReference>
<comment type="catalytic activity">
    <reaction evidence="1">
        <text>ATP-independent breakage of single-stranded DNA, followed by passage and rejoining.</text>
        <dbReference type="EC" id="5.6.2.1"/>
    </reaction>
</comment>
<dbReference type="InterPro" id="IPR034144">
    <property type="entry name" value="TOPRIM_TopoIII"/>
</dbReference>
<keyword evidence="9" id="KW-0238">DNA-binding</keyword>
<dbReference type="PROSITE" id="PS52039">
    <property type="entry name" value="TOPO_IA_2"/>
    <property type="match status" value="1"/>
</dbReference>
<evidence type="ECO:0000256" key="11">
    <source>
        <dbReference type="ARBA" id="ARBA00030003"/>
    </source>
</evidence>
<dbReference type="CDD" id="cd00186">
    <property type="entry name" value="TOP1Ac"/>
    <property type="match status" value="1"/>
</dbReference>
<dbReference type="PROSITE" id="PS00396">
    <property type="entry name" value="TOPO_IA_1"/>
    <property type="match status" value="1"/>
</dbReference>
<dbReference type="InterPro" id="IPR013498">
    <property type="entry name" value="Topo_IA_Znf"/>
</dbReference>
<evidence type="ECO:0000256" key="5">
    <source>
        <dbReference type="ARBA" id="ARBA00022737"/>
    </source>
</evidence>
<keyword evidence="8" id="KW-0799">Topoisomerase</keyword>
<dbReference type="SMART" id="SM00437">
    <property type="entry name" value="TOP1Ac"/>
    <property type="match status" value="1"/>
</dbReference>
<dbReference type="Gene3D" id="1.10.460.10">
    <property type="entry name" value="Topoisomerase I, domain 2"/>
    <property type="match status" value="1"/>
</dbReference>
<evidence type="ECO:0000259" key="15">
    <source>
        <dbReference type="PROSITE" id="PS52039"/>
    </source>
</evidence>
<dbReference type="SMART" id="SM00436">
    <property type="entry name" value="TOP1Bc"/>
    <property type="match status" value="1"/>
</dbReference>
<keyword evidence="17" id="KW-1185">Reference proteome</keyword>
<sequence length="664" mass="73479">MEFEKLIIAEKPKMAMEIAQALLPVAGGGIERMKGYLVVGGKIAVSSAVGHVIGLAPPEIYEPSLKAYWSLGLLPVIPGKWQLKPHDETRDQLNVVLGLLKQAKEVVHAGDAAREGQIIIDYILHISKYQGPVKRLWLQEQTPASIRRAYKAMKPNSDYQNLFHAGIARARIDWLIGMNLTMAYSAADRLKSGNTRVTWHLGRVKTWILCFIAERQRAIAAFVAQPYYLVKATIAVEGGTFDALFSPPASAPYLSPENRIIDKKAADAIVANVAGKSGVIAECETTPDKREAPPLPLKLGSLQKLANKVLGLSPKETLAVAQSLYEKHKLISYPRTDFEHMPDDEHAIAHKFIEAAKSNLGAQWDYPGEPDYTIKTSAWNSKKIGDHFGLRPTEVRDYDISTLSKPELAIYKLIVRYYLAQFYPDYLYDSTTVRVEIENEMFRASGTTPKRRGWKALFPEMAAAADTAAPSLPPIVAGEVAHARDVQTHTEKTKPPQRVTGALVIDIMETAYKYVVDQQLRAEIKEKGVGTPATRAAIVDDLLTQEYLVEATERKQKFYDVTPRGYQLVDMAPAELKTADLTAYFEHLLGKVEQGEMSHEAVVAEQAAYVKKIVDQIRSTAPAEPPPVMCDECGKPMYRRSGKNGPFLGCSGYPACKHVVELAA</sequence>
<dbReference type="Gene3D" id="3.40.50.140">
    <property type="match status" value="1"/>
</dbReference>
<dbReference type="CDD" id="cd03362">
    <property type="entry name" value="TOPRIM_TopoIA_TopoIII"/>
    <property type="match status" value="1"/>
</dbReference>
<gene>
    <name evidence="16" type="ORF">WT27_13480</name>
</gene>
<dbReference type="Gene3D" id="2.70.20.10">
    <property type="entry name" value="Topoisomerase I, domain 3"/>
    <property type="match status" value="1"/>
</dbReference>
<dbReference type="Pfam" id="PF01131">
    <property type="entry name" value="Topoisom_bac"/>
    <property type="match status" value="1"/>
</dbReference>
<dbReference type="InterPro" id="IPR013826">
    <property type="entry name" value="Topo_IA_cen_sub3"/>
</dbReference>
<dbReference type="SUPFAM" id="SSF56712">
    <property type="entry name" value="Prokaryotic type I DNA topoisomerase"/>
    <property type="match status" value="1"/>
</dbReference>
<keyword evidence="7" id="KW-0862">Zinc</keyword>
<dbReference type="SUPFAM" id="SSF57783">
    <property type="entry name" value="Zinc beta-ribbon"/>
    <property type="match status" value="1"/>
</dbReference>
<proteinExistence type="inferred from homology"/>
<evidence type="ECO:0000313" key="17">
    <source>
        <dbReference type="Proteomes" id="UP000062317"/>
    </source>
</evidence>
<evidence type="ECO:0000256" key="12">
    <source>
        <dbReference type="ARBA" id="ARBA00031985"/>
    </source>
</evidence>
<dbReference type="Pfam" id="PF01396">
    <property type="entry name" value="Zn_ribbon_Top1"/>
    <property type="match status" value="1"/>
</dbReference>
<evidence type="ECO:0000256" key="10">
    <source>
        <dbReference type="ARBA" id="ARBA00023235"/>
    </source>
</evidence>
<keyword evidence="10" id="KW-0413">Isomerase</keyword>
<evidence type="ECO:0000256" key="14">
    <source>
        <dbReference type="ARBA" id="ARBA00032877"/>
    </source>
</evidence>
<dbReference type="RefSeq" id="WP_060108252.1">
    <property type="nucleotide sequence ID" value="NZ_LPEQ01000113.1"/>
</dbReference>
<dbReference type="InterPro" id="IPR006171">
    <property type="entry name" value="TOPRIM_dom"/>
</dbReference>